<dbReference type="EMBL" id="JBHTRV010000046">
    <property type="protein sequence ID" value="MFE5985283.1"/>
    <property type="molecule type" value="Genomic_DNA"/>
</dbReference>
<evidence type="ECO:0000313" key="2">
    <source>
        <dbReference type="Proteomes" id="UP001600424"/>
    </source>
</evidence>
<keyword evidence="2" id="KW-1185">Reference proteome</keyword>
<organism evidence="1 2">
    <name type="scientific">Streptomyces wedmorensis</name>
    <dbReference type="NCBI Taxonomy" id="43759"/>
    <lineage>
        <taxon>Bacteria</taxon>
        <taxon>Bacillati</taxon>
        <taxon>Actinomycetota</taxon>
        <taxon>Actinomycetes</taxon>
        <taxon>Kitasatosporales</taxon>
        <taxon>Streptomycetaceae</taxon>
        <taxon>Streptomyces</taxon>
    </lineage>
</organism>
<proteinExistence type="predicted"/>
<name>A0ABW6J5T3_STRWE</name>
<evidence type="ECO:0000313" key="1">
    <source>
        <dbReference type="EMBL" id="MFE5985283.1"/>
    </source>
</evidence>
<protein>
    <submittedName>
        <fullName evidence="1">Uncharacterized protein</fullName>
    </submittedName>
</protein>
<gene>
    <name evidence="1" type="ORF">ACFQ63_36995</name>
</gene>
<sequence>MLAHVVLVPAPGLFLHHLLDLDLDLKVDSAERVDHQPPGPFA</sequence>
<dbReference type="RefSeq" id="WP_386253829.1">
    <property type="nucleotide sequence ID" value="NZ_JBHTRV010000046.1"/>
</dbReference>
<comment type="caution">
    <text evidence="1">The sequence shown here is derived from an EMBL/GenBank/DDBJ whole genome shotgun (WGS) entry which is preliminary data.</text>
</comment>
<accession>A0ABW6J5T3</accession>
<dbReference type="Proteomes" id="UP001600424">
    <property type="component" value="Unassembled WGS sequence"/>
</dbReference>
<reference evidence="1 2" key="1">
    <citation type="submission" date="2024-09" db="EMBL/GenBank/DDBJ databases">
        <title>The Natural Products Discovery Center: Release of the First 8490 Sequenced Strains for Exploring Actinobacteria Biosynthetic Diversity.</title>
        <authorList>
            <person name="Kalkreuter E."/>
            <person name="Kautsar S.A."/>
            <person name="Yang D."/>
            <person name="Bader C.D."/>
            <person name="Teijaro C.N."/>
            <person name="Fluegel L."/>
            <person name="Davis C.M."/>
            <person name="Simpson J.R."/>
            <person name="Lauterbach L."/>
            <person name="Steele A.D."/>
            <person name="Gui C."/>
            <person name="Meng S."/>
            <person name="Li G."/>
            <person name="Viehrig K."/>
            <person name="Ye F."/>
            <person name="Su P."/>
            <person name="Kiefer A.F."/>
            <person name="Nichols A."/>
            <person name="Cepeda A.J."/>
            <person name="Yan W."/>
            <person name="Fan B."/>
            <person name="Jiang Y."/>
            <person name="Adhikari A."/>
            <person name="Zheng C.-J."/>
            <person name="Schuster L."/>
            <person name="Cowan T.M."/>
            <person name="Smanski M.J."/>
            <person name="Chevrette M.G."/>
            <person name="De Carvalho L.P.S."/>
            <person name="Shen B."/>
        </authorList>
    </citation>
    <scope>NUCLEOTIDE SEQUENCE [LARGE SCALE GENOMIC DNA]</scope>
    <source>
        <strain evidence="1 2">NPDC056472</strain>
    </source>
</reference>